<proteinExistence type="predicted"/>
<keyword evidence="2" id="KW-1185">Reference proteome</keyword>
<dbReference type="EMBL" id="BQNB010018061">
    <property type="protein sequence ID" value="GJT70273.1"/>
    <property type="molecule type" value="Genomic_DNA"/>
</dbReference>
<reference evidence="1" key="2">
    <citation type="submission" date="2022-01" db="EMBL/GenBank/DDBJ databases">
        <authorList>
            <person name="Yamashiro T."/>
            <person name="Shiraishi A."/>
            <person name="Satake H."/>
            <person name="Nakayama K."/>
        </authorList>
    </citation>
    <scope>NUCLEOTIDE SEQUENCE</scope>
</reference>
<evidence type="ECO:0000313" key="1">
    <source>
        <dbReference type="EMBL" id="GJT70273.1"/>
    </source>
</evidence>
<protein>
    <submittedName>
        <fullName evidence="1">Uncharacterized protein</fullName>
    </submittedName>
</protein>
<dbReference type="Proteomes" id="UP001151760">
    <property type="component" value="Unassembled WGS sequence"/>
</dbReference>
<comment type="caution">
    <text evidence="1">The sequence shown here is derived from an EMBL/GenBank/DDBJ whole genome shotgun (WGS) entry which is preliminary data.</text>
</comment>
<evidence type="ECO:0000313" key="2">
    <source>
        <dbReference type="Proteomes" id="UP001151760"/>
    </source>
</evidence>
<sequence>MDDPHITMEEYIRLKEEKAQRHGRTFNWQTATFALLCKPMVSPLNNNEVDFKISFDESNDEDYMNDKVNTPSSPSPEPMIGYIDGLEFFKDFKNEYPAIAFNDDLKSKSDPLIEPSVLEDMKPLPSRDQRNPWIRYQVKGYDEDIVHSYEHRLKTIWGRDEGQELFTSHTWKRLFEIRAPLVREFILEFLSTCRMSDTYMRLDVTDTLCFQLGGARRRMTWRQFILALGLHTEEEIAEAGFGAYWDFLGPALSYVFIRDPMRRLCHRMIAYNISGRGQAPKKYLFRHAKGRKSGARLSKGHFIGRLIAYFGLVNDQGLRG</sequence>
<accession>A0ABQ5G3S6</accession>
<reference evidence="1" key="1">
    <citation type="journal article" date="2022" name="Int. J. Mol. Sci.">
        <title>Draft Genome of Tanacetum Coccineum: Genomic Comparison of Closely Related Tanacetum-Family Plants.</title>
        <authorList>
            <person name="Yamashiro T."/>
            <person name="Shiraishi A."/>
            <person name="Nakayama K."/>
            <person name="Satake H."/>
        </authorList>
    </citation>
    <scope>NUCLEOTIDE SEQUENCE</scope>
</reference>
<organism evidence="1 2">
    <name type="scientific">Tanacetum coccineum</name>
    <dbReference type="NCBI Taxonomy" id="301880"/>
    <lineage>
        <taxon>Eukaryota</taxon>
        <taxon>Viridiplantae</taxon>
        <taxon>Streptophyta</taxon>
        <taxon>Embryophyta</taxon>
        <taxon>Tracheophyta</taxon>
        <taxon>Spermatophyta</taxon>
        <taxon>Magnoliopsida</taxon>
        <taxon>eudicotyledons</taxon>
        <taxon>Gunneridae</taxon>
        <taxon>Pentapetalae</taxon>
        <taxon>asterids</taxon>
        <taxon>campanulids</taxon>
        <taxon>Asterales</taxon>
        <taxon>Asteraceae</taxon>
        <taxon>Asteroideae</taxon>
        <taxon>Anthemideae</taxon>
        <taxon>Anthemidinae</taxon>
        <taxon>Tanacetum</taxon>
    </lineage>
</organism>
<gene>
    <name evidence="1" type="ORF">Tco_1029559</name>
</gene>
<name>A0ABQ5G3S6_9ASTR</name>